<dbReference type="SUPFAM" id="SSF52172">
    <property type="entry name" value="CheY-like"/>
    <property type="match status" value="1"/>
</dbReference>
<dbReference type="PANTHER" id="PTHR43395:SF1">
    <property type="entry name" value="CHEMOTAXIS PROTEIN CHEA"/>
    <property type="match status" value="1"/>
</dbReference>
<dbReference type="SMART" id="SM00387">
    <property type="entry name" value="HATPase_c"/>
    <property type="match status" value="1"/>
</dbReference>
<evidence type="ECO:0000259" key="14">
    <source>
        <dbReference type="PROSITE" id="PS50851"/>
    </source>
</evidence>
<feature type="region of interest" description="Disordered" evidence="11">
    <location>
        <begin position="179"/>
        <end position="219"/>
    </location>
</feature>
<dbReference type="InterPro" id="IPR036061">
    <property type="entry name" value="CheW-like_dom_sf"/>
</dbReference>
<dbReference type="InterPro" id="IPR036641">
    <property type="entry name" value="HPT_dom_sf"/>
</dbReference>
<dbReference type="Gene3D" id="2.40.50.180">
    <property type="entry name" value="CheA-289, Domain 4"/>
    <property type="match status" value="1"/>
</dbReference>
<dbReference type="SUPFAM" id="SSF47226">
    <property type="entry name" value="Histidine-containing phosphotransfer domain, HPT domain"/>
    <property type="match status" value="1"/>
</dbReference>
<keyword evidence="6 16" id="KW-0418">Kinase</keyword>
<evidence type="ECO:0000256" key="6">
    <source>
        <dbReference type="ARBA" id="ARBA00022777"/>
    </source>
</evidence>
<protein>
    <recommendedName>
        <fullName evidence="3">Chemotaxis protein CheA</fullName>
        <ecNumber evidence="2">2.7.13.3</ecNumber>
    </recommendedName>
</protein>
<feature type="modified residue" description="Phosphohistidine" evidence="9">
    <location>
        <position position="44"/>
    </location>
</feature>
<gene>
    <name evidence="16" type="ORF">M2A_2968</name>
</gene>
<evidence type="ECO:0000256" key="9">
    <source>
        <dbReference type="PROSITE-ProRule" id="PRU00110"/>
    </source>
</evidence>
<keyword evidence="17" id="KW-1185">Reference proteome</keyword>
<dbReference type="CDD" id="cd16916">
    <property type="entry name" value="HATPase_CheA-like"/>
    <property type="match status" value="1"/>
</dbReference>
<dbReference type="PROSITE" id="PS50110">
    <property type="entry name" value="RESPONSE_REGULATORY"/>
    <property type="match status" value="1"/>
</dbReference>
<dbReference type="InterPro" id="IPR051315">
    <property type="entry name" value="Bact_Chemotaxis_CheA"/>
</dbReference>
<dbReference type="PROSITE" id="PS50851">
    <property type="entry name" value="CHEW"/>
    <property type="match status" value="2"/>
</dbReference>
<accession>A0A081BEK1</accession>
<feature type="domain" description="Histidine kinase" evidence="12">
    <location>
        <begin position="218"/>
        <end position="468"/>
    </location>
</feature>
<feature type="domain" description="CheW-like" evidence="14">
    <location>
        <begin position="470"/>
        <end position="616"/>
    </location>
</feature>
<dbReference type="Pfam" id="PF02518">
    <property type="entry name" value="HATPase_c"/>
    <property type="match status" value="1"/>
</dbReference>
<feature type="region of interest" description="Disordered" evidence="11">
    <location>
        <begin position="126"/>
        <end position="164"/>
    </location>
</feature>
<reference evidence="16 17" key="1">
    <citation type="submission" date="2014-07" db="EMBL/GenBank/DDBJ databases">
        <title>Tepidicaulis marinum gen. nov., sp. nov., a novel marine bacterium denitrifying nitrate to nitrous oxide strictly under microaerobic conditions.</title>
        <authorList>
            <person name="Takeuchi M."/>
            <person name="Yamagishi T."/>
            <person name="Kamagata Y."/>
            <person name="Oshima K."/>
            <person name="Hattori M."/>
            <person name="Katayama T."/>
            <person name="Hanada S."/>
            <person name="Tamaki H."/>
            <person name="Marumo K."/>
            <person name="Maeda H."/>
            <person name="Nedachi M."/>
            <person name="Iwasaki W."/>
            <person name="Suwa Y."/>
            <person name="Sakata S."/>
        </authorList>
    </citation>
    <scope>NUCLEOTIDE SEQUENCE [LARGE SCALE GENOMIC DNA]</scope>
    <source>
        <strain evidence="16 17">MA2</strain>
    </source>
</reference>
<name>A0A081BEK1_9HYPH</name>
<dbReference type="EMBL" id="BBIO01000019">
    <property type="protein sequence ID" value="GAK46469.1"/>
    <property type="molecule type" value="Genomic_DNA"/>
</dbReference>
<dbReference type="Pfam" id="PF01627">
    <property type="entry name" value="Hpt"/>
    <property type="match status" value="1"/>
</dbReference>
<keyword evidence="5" id="KW-0808">Transferase</keyword>
<evidence type="ECO:0000256" key="2">
    <source>
        <dbReference type="ARBA" id="ARBA00012438"/>
    </source>
</evidence>
<dbReference type="Gene3D" id="3.40.50.2300">
    <property type="match status" value="1"/>
</dbReference>
<feature type="domain" description="HPt" evidence="15">
    <location>
        <begin position="1"/>
        <end position="100"/>
    </location>
</feature>
<evidence type="ECO:0000256" key="5">
    <source>
        <dbReference type="ARBA" id="ARBA00022679"/>
    </source>
</evidence>
<evidence type="ECO:0000256" key="1">
    <source>
        <dbReference type="ARBA" id="ARBA00000085"/>
    </source>
</evidence>
<dbReference type="PANTHER" id="PTHR43395">
    <property type="entry name" value="SENSOR HISTIDINE KINASE CHEA"/>
    <property type="match status" value="1"/>
</dbReference>
<dbReference type="SUPFAM" id="SSF50341">
    <property type="entry name" value="CheW-like"/>
    <property type="match status" value="2"/>
</dbReference>
<evidence type="ECO:0000259" key="12">
    <source>
        <dbReference type="PROSITE" id="PS50109"/>
    </source>
</evidence>
<dbReference type="Gene3D" id="3.30.565.10">
    <property type="entry name" value="Histidine kinase-like ATPase, C-terminal domain"/>
    <property type="match status" value="1"/>
</dbReference>
<dbReference type="FunFam" id="3.30.565.10:FF:000016">
    <property type="entry name" value="Chemotaxis protein CheA, putative"/>
    <property type="match status" value="1"/>
</dbReference>
<comment type="catalytic activity">
    <reaction evidence="1">
        <text>ATP + protein L-histidine = ADP + protein N-phospho-L-histidine.</text>
        <dbReference type="EC" id="2.7.13.3"/>
    </reaction>
</comment>
<dbReference type="Gene3D" id="1.20.120.160">
    <property type="entry name" value="HPT domain"/>
    <property type="match status" value="1"/>
</dbReference>
<comment type="caution">
    <text evidence="16">The sequence shown here is derived from an EMBL/GenBank/DDBJ whole genome shotgun (WGS) entry which is preliminary data.</text>
</comment>
<dbReference type="RefSeq" id="WP_045449073.1">
    <property type="nucleotide sequence ID" value="NZ_BBIO01000019.1"/>
</dbReference>
<dbReference type="SUPFAM" id="SSF55874">
    <property type="entry name" value="ATPase domain of HSP90 chaperone/DNA topoisomerase II/histidine kinase"/>
    <property type="match status" value="1"/>
</dbReference>
<feature type="compositionally biased region" description="Low complexity" evidence="11">
    <location>
        <begin position="179"/>
        <end position="188"/>
    </location>
</feature>
<keyword evidence="4 10" id="KW-0597">Phosphoprotein</keyword>
<evidence type="ECO:0000256" key="7">
    <source>
        <dbReference type="ARBA" id="ARBA00023012"/>
    </source>
</evidence>
<dbReference type="InterPro" id="IPR036890">
    <property type="entry name" value="HATPase_C_sf"/>
</dbReference>
<dbReference type="STRING" id="1333998.M2A_2968"/>
<dbReference type="Proteomes" id="UP000028702">
    <property type="component" value="Unassembled WGS sequence"/>
</dbReference>
<evidence type="ECO:0000313" key="16">
    <source>
        <dbReference type="EMBL" id="GAK46469.1"/>
    </source>
</evidence>
<keyword evidence="7" id="KW-0902">Two-component regulatory system</keyword>
<dbReference type="EC" id="2.7.13.3" evidence="2"/>
<feature type="domain" description="CheW-like" evidence="14">
    <location>
        <begin position="637"/>
        <end position="765"/>
    </location>
</feature>
<evidence type="ECO:0000313" key="17">
    <source>
        <dbReference type="Proteomes" id="UP000028702"/>
    </source>
</evidence>
<dbReference type="PROSITE" id="PS50894">
    <property type="entry name" value="HPT"/>
    <property type="match status" value="1"/>
</dbReference>
<proteinExistence type="predicted"/>
<dbReference type="CDD" id="cd00088">
    <property type="entry name" value="HPT"/>
    <property type="match status" value="1"/>
</dbReference>
<dbReference type="Pfam" id="PF02895">
    <property type="entry name" value="H-kinase_dim"/>
    <property type="match status" value="1"/>
</dbReference>
<dbReference type="SMART" id="SM01231">
    <property type="entry name" value="H-kinase_dim"/>
    <property type="match status" value="1"/>
</dbReference>
<feature type="modified residue" description="4-aspartylphosphate" evidence="10">
    <location>
        <position position="832"/>
    </location>
</feature>
<dbReference type="CDD" id="cd00156">
    <property type="entry name" value="REC"/>
    <property type="match status" value="1"/>
</dbReference>
<dbReference type="InterPro" id="IPR008207">
    <property type="entry name" value="Sig_transdc_His_kin_Hpt_dom"/>
</dbReference>
<comment type="function">
    <text evidence="8">Involved in the transmission of sensory signals from the chemoreceptors to the flagellar motors. CheA is autophosphorylated; it can transfer its phosphate group to either CheB or CheY.</text>
</comment>
<dbReference type="InterPro" id="IPR036097">
    <property type="entry name" value="HisK_dim/P_sf"/>
</dbReference>
<dbReference type="InterPro" id="IPR011006">
    <property type="entry name" value="CheY-like_superfamily"/>
</dbReference>
<dbReference type="GO" id="GO:0000155">
    <property type="term" value="F:phosphorelay sensor kinase activity"/>
    <property type="evidence" value="ECO:0007669"/>
    <property type="project" value="InterPro"/>
</dbReference>
<evidence type="ECO:0000256" key="10">
    <source>
        <dbReference type="PROSITE-ProRule" id="PRU00169"/>
    </source>
</evidence>
<dbReference type="GO" id="GO:0006935">
    <property type="term" value="P:chemotaxis"/>
    <property type="evidence" value="ECO:0007669"/>
    <property type="project" value="InterPro"/>
</dbReference>
<dbReference type="InterPro" id="IPR002545">
    <property type="entry name" value="CheW-lke_dom"/>
</dbReference>
<evidence type="ECO:0000256" key="4">
    <source>
        <dbReference type="ARBA" id="ARBA00022553"/>
    </source>
</evidence>
<dbReference type="Gene3D" id="1.10.287.560">
    <property type="entry name" value="Histidine kinase CheA-like, homodimeric domain"/>
    <property type="match status" value="1"/>
</dbReference>
<evidence type="ECO:0000259" key="13">
    <source>
        <dbReference type="PROSITE" id="PS50110"/>
    </source>
</evidence>
<dbReference type="SMART" id="SM00260">
    <property type="entry name" value="CheW"/>
    <property type="match status" value="2"/>
</dbReference>
<evidence type="ECO:0000259" key="15">
    <source>
        <dbReference type="PROSITE" id="PS50894"/>
    </source>
</evidence>
<dbReference type="eggNOG" id="COG0643">
    <property type="taxonomic scope" value="Bacteria"/>
</dbReference>
<evidence type="ECO:0000256" key="8">
    <source>
        <dbReference type="ARBA" id="ARBA00035100"/>
    </source>
</evidence>
<dbReference type="SUPFAM" id="SSF47384">
    <property type="entry name" value="Homodimeric domain of signal transducing histidine kinase"/>
    <property type="match status" value="1"/>
</dbReference>
<dbReference type="InterPro" id="IPR004105">
    <property type="entry name" value="CheA-like_dim"/>
</dbReference>
<dbReference type="InterPro" id="IPR001789">
    <property type="entry name" value="Sig_transdc_resp-reg_receiver"/>
</dbReference>
<dbReference type="Gene3D" id="2.30.30.40">
    <property type="entry name" value="SH3 Domains"/>
    <property type="match status" value="1"/>
</dbReference>
<dbReference type="SMART" id="SM00073">
    <property type="entry name" value="HPT"/>
    <property type="match status" value="1"/>
</dbReference>
<dbReference type="PRINTS" id="PR00344">
    <property type="entry name" value="BCTRLSENSOR"/>
</dbReference>
<dbReference type="GO" id="GO:0005737">
    <property type="term" value="C:cytoplasm"/>
    <property type="evidence" value="ECO:0007669"/>
    <property type="project" value="InterPro"/>
</dbReference>
<dbReference type="InterPro" id="IPR004358">
    <property type="entry name" value="Sig_transdc_His_kin-like_C"/>
</dbReference>
<dbReference type="InterPro" id="IPR037006">
    <property type="entry name" value="CheA-like_homodim_sf"/>
</dbReference>
<evidence type="ECO:0000256" key="11">
    <source>
        <dbReference type="SAM" id="MobiDB-lite"/>
    </source>
</evidence>
<dbReference type="InterPro" id="IPR003594">
    <property type="entry name" value="HATPase_dom"/>
</dbReference>
<dbReference type="Pfam" id="PF01584">
    <property type="entry name" value="CheW"/>
    <property type="match status" value="2"/>
</dbReference>
<evidence type="ECO:0000256" key="3">
    <source>
        <dbReference type="ARBA" id="ARBA00021495"/>
    </source>
</evidence>
<organism evidence="16 17">
    <name type="scientific">Tepidicaulis marinus</name>
    <dbReference type="NCBI Taxonomy" id="1333998"/>
    <lineage>
        <taxon>Bacteria</taxon>
        <taxon>Pseudomonadati</taxon>
        <taxon>Pseudomonadota</taxon>
        <taxon>Alphaproteobacteria</taxon>
        <taxon>Hyphomicrobiales</taxon>
        <taxon>Parvibaculaceae</taxon>
        <taxon>Tepidicaulis</taxon>
    </lineage>
</organism>
<dbReference type="AlphaFoldDB" id="A0A081BEK1"/>
<dbReference type="SMART" id="SM00448">
    <property type="entry name" value="REC"/>
    <property type="match status" value="1"/>
</dbReference>
<dbReference type="Pfam" id="PF00072">
    <property type="entry name" value="Response_reg"/>
    <property type="match status" value="1"/>
</dbReference>
<dbReference type="PROSITE" id="PS50109">
    <property type="entry name" value="HIS_KIN"/>
    <property type="match status" value="1"/>
</dbReference>
<sequence>MDDLLREFLTETTESLDVVDVELVKFEQEPNNAQILDNIFRLVHTVKGTCGFLGLPRLEALAHAAETLMGKYRDGMGVTDGGVTAILHSIDRLKLILSELEANEAEPDGSDDDLINQLNALSQAEAAAAPAPGAAPAEEAAPAAETAASDDSAAIDPLLDRPLRPGEVSLDELERAFQEAEGPELAAPAPEPTPAPVEEPAAASAEESEGEGGKKESVANQSIRVNVDTLENLMTMVSELVLTRNQLLEMVRRLDDSEFKVPLQRLSNVTGELQEAVMKTRMQPIGNAWQKLPRIVRDLSRELGKKIDLEMIGAETELDRQVLDLIKDPLTHMVRNSADHGLETTAERVAAGKSDKGRITLRAYHEGGHIIIEIADDGRGLDVEKIKAKAIANGLVSEAEAEKLTEQQIHRYIFAPGFSTAAKVTNVSGRGVGMDVVRTNIELIGGSIDLRSTHHKGTTFTIKIPLTLAIVSALIVEAAEERFAIPQLAVVELVRTKADSDHRIEHINNTPVLRLRNRLLPLVFLDQFLGLRSSAEALSEDGRTVTSDEAFIVVTRVGEQIFGIVVDSVFDTEEIVVKPVASLLRDITVFSGNTILGDGSVIMIMDPNGVAQAISGELNEMEEIVAEEQQGFTSDGETSLLVFYAGSKEPKAVPLSLVTRLEEFDISEIEYSNGSNVIQYRGKLMPIMHVAEGTALRSEGRQPILVFTEEERSVGLAVDEIVDIVTDRLDIELTSEVPGILGSAVIRDKATEVLDVAHYLTRVFADWFRRKEAALQAGAAKRLLLVDDSPFFRTMVTPQLAMAGYQVVHAASVEAAWKLRDAGQTFDIIVSDIEMPVTNGFEFAAAVKKDDSWSHIPIIALSALGSSEAIEKGRQAGFDDYVAKYDRDGLIQVLNEILDAKGEAA</sequence>
<dbReference type="InterPro" id="IPR005467">
    <property type="entry name" value="His_kinase_dom"/>
</dbReference>
<feature type="compositionally biased region" description="Low complexity" evidence="11">
    <location>
        <begin position="126"/>
        <end position="154"/>
    </location>
</feature>
<feature type="domain" description="Response regulatory" evidence="13">
    <location>
        <begin position="782"/>
        <end position="899"/>
    </location>
</feature>